<feature type="transmembrane region" description="Helical" evidence="2">
    <location>
        <begin position="200"/>
        <end position="222"/>
    </location>
</feature>
<evidence type="ECO:0000313" key="3">
    <source>
        <dbReference type="EMBL" id="AQS36032.1"/>
    </source>
</evidence>
<dbReference type="Proteomes" id="UP000189545">
    <property type="component" value="Chromosome"/>
</dbReference>
<dbReference type="KEGG" id="spsw:Sps_00840"/>
<evidence type="ECO:0000313" key="4">
    <source>
        <dbReference type="Proteomes" id="UP000189545"/>
    </source>
</evidence>
<feature type="transmembrane region" description="Helical" evidence="2">
    <location>
        <begin position="12"/>
        <end position="34"/>
    </location>
</feature>
<keyword evidence="4" id="KW-1185">Reference proteome</keyword>
<proteinExistence type="predicted"/>
<keyword evidence="2" id="KW-0472">Membrane</keyword>
<name>A0A1S6HKJ6_9GAMM</name>
<feature type="region of interest" description="Disordered" evidence="1">
    <location>
        <begin position="229"/>
        <end position="263"/>
    </location>
</feature>
<sequence>MNLLKISRKYHRWLMLFVGVQFVIWSVSGAYMVIFDIDYIHGDSLVEDHQDKLNPDSIDYPLAKLIQAYPEAERLEMGVFLGKEVYRFKQGEQNFLLDAHTGLLLSPLDKTMAVKAAKHYYSGNGEVAEVELITQNPPFELSRRVLPAWRVNFDDFGSPSIYVSAETGKLVAKRHEFWRTFDLMFSLHVMDYEDEDPSNWLLFWFLLFSLTASILGLILTYYRIFKSGADEGGSAEPDDGMRLDKDSGENKRSGKAAFNKEAS</sequence>
<dbReference type="OrthoDB" id="9806195at2"/>
<accession>A0A1S6HKJ6</accession>
<dbReference type="EMBL" id="CP014782">
    <property type="protein sequence ID" value="AQS36032.1"/>
    <property type="molecule type" value="Genomic_DNA"/>
</dbReference>
<keyword evidence="2" id="KW-0812">Transmembrane</keyword>
<organism evidence="3 4">
    <name type="scientific">Shewanella psychrophila</name>
    <dbReference type="NCBI Taxonomy" id="225848"/>
    <lineage>
        <taxon>Bacteria</taxon>
        <taxon>Pseudomonadati</taxon>
        <taxon>Pseudomonadota</taxon>
        <taxon>Gammaproteobacteria</taxon>
        <taxon>Alteromonadales</taxon>
        <taxon>Shewanellaceae</taxon>
        <taxon>Shewanella</taxon>
    </lineage>
</organism>
<dbReference type="RefSeq" id="WP_077751373.1">
    <property type="nucleotide sequence ID" value="NZ_CP014782.1"/>
</dbReference>
<dbReference type="STRING" id="225848.Sps_00840"/>
<evidence type="ECO:0000256" key="1">
    <source>
        <dbReference type="SAM" id="MobiDB-lite"/>
    </source>
</evidence>
<gene>
    <name evidence="3" type="ORF">Sps_00840</name>
</gene>
<feature type="compositionally biased region" description="Basic and acidic residues" evidence="1">
    <location>
        <begin position="239"/>
        <end position="252"/>
    </location>
</feature>
<protein>
    <submittedName>
        <fullName evidence="3">PepSY-associated TM helix</fullName>
    </submittedName>
</protein>
<reference evidence="3 4" key="1">
    <citation type="submission" date="2016-03" db="EMBL/GenBank/DDBJ databases">
        <title>Complete genome sequence of Shewanella psychrophila WP2, a deep sea bacterium isolated from west Pacific sediment.</title>
        <authorList>
            <person name="Xu G."/>
            <person name="Jian H."/>
        </authorList>
    </citation>
    <scope>NUCLEOTIDE SEQUENCE [LARGE SCALE GENOMIC DNA]</scope>
    <source>
        <strain evidence="3 4">WP2</strain>
    </source>
</reference>
<evidence type="ECO:0000256" key="2">
    <source>
        <dbReference type="SAM" id="Phobius"/>
    </source>
</evidence>
<keyword evidence="2" id="KW-1133">Transmembrane helix</keyword>
<dbReference type="AlphaFoldDB" id="A0A1S6HKJ6"/>